<evidence type="ECO:0000256" key="2">
    <source>
        <dbReference type="ARBA" id="ARBA00006683"/>
    </source>
</evidence>
<evidence type="ECO:0000256" key="4">
    <source>
        <dbReference type="ARBA" id="ARBA00022692"/>
    </source>
</evidence>
<keyword evidence="10" id="KW-1185">Reference proteome</keyword>
<evidence type="ECO:0000256" key="3">
    <source>
        <dbReference type="ARBA" id="ARBA00022475"/>
    </source>
</evidence>
<organism evidence="9 10">
    <name type="scientific">Anaerocolumna sedimenticola</name>
    <dbReference type="NCBI Taxonomy" id="2696063"/>
    <lineage>
        <taxon>Bacteria</taxon>
        <taxon>Bacillati</taxon>
        <taxon>Bacillota</taxon>
        <taxon>Clostridia</taxon>
        <taxon>Lachnospirales</taxon>
        <taxon>Lachnospiraceae</taxon>
        <taxon>Anaerocolumna</taxon>
    </lineage>
</organism>
<accession>A0A6P1TIP2</accession>
<keyword evidence="6 7" id="KW-0472">Membrane</keyword>
<evidence type="ECO:0000256" key="6">
    <source>
        <dbReference type="ARBA" id="ARBA00023136"/>
    </source>
</evidence>
<comment type="subcellular location">
    <subcellularLocation>
        <location evidence="1">Cell membrane</location>
        <topology evidence="1">Multi-pass membrane protein</topology>
    </subcellularLocation>
</comment>
<keyword evidence="4 7" id="KW-0812">Transmembrane</keyword>
<feature type="transmembrane region" description="Helical" evidence="7">
    <location>
        <begin position="181"/>
        <end position="202"/>
    </location>
</feature>
<keyword evidence="5 7" id="KW-1133">Transmembrane helix</keyword>
<evidence type="ECO:0000256" key="7">
    <source>
        <dbReference type="SAM" id="Phobius"/>
    </source>
</evidence>
<dbReference type="InterPro" id="IPR003856">
    <property type="entry name" value="LPS_length_determ_N"/>
</dbReference>
<protein>
    <recommendedName>
        <fullName evidence="8">Polysaccharide chain length determinant N-terminal domain-containing protein</fullName>
    </recommendedName>
</protein>
<dbReference type="EMBL" id="CP048000">
    <property type="protein sequence ID" value="QHQ59979.1"/>
    <property type="molecule type" value="Genomic_DNA"/>
</dbReference>
<feature type="domain" description="Polysaccharide chain length determinant N-terminal" evidence="8">
    <location>
        <begin position="10"/>
        <end position="100"/>
    </location>
</feature>
<dbReference type="GO" id="GO:0005886">
    <property type="term" value="C:plasma membrane"/>
    <property type="evidence" value="ECO:0007669"/>
    <property type="project" value="UniProtKB-SubCell"/>
</dbReference>
<dbReference type="PANTHER" id="PTHR32309">
    <property type="entry name" value="TYROSINE-PROTEIN KINASE"/>
    <property type="match status" value="1"/>
</dbReference>
<dbReference type="InterPro" id="IPR050445">
    <property type="entry name" value="Bact_polysacc_biosynth/exp"/>
</dbReference>
<sequence>MEKESRDEIEIDLKELFFVLIDKVWIIVFAGIICALSAGIFTKILLKPVYESTTKIYVINRQDTEKFTTYSDLQTGTQLTRDYQVLVKSRPVTEQVISDLSLNMTHEELSNAITVNTPTDTRILEITVKYSDPYIAKKLADSIGEVSSQRMVSIMEMEKANIVEPGNIPTGPSSPNFLNNVLIGGAAGIILSIFVILLIYLLDDTIKKSEDIEKYLGLTTLGTIPIEESIVESKKVRAALKRAYKKGYKGGISNASY</sequence>
<keyword evidence="3" id="KW-1003">Cell membrane</keyword>
<name>A0A6P1TIP2_9FIRM</name>
<reference evidence="9 10" key="1">
    <citation type="submission" date="2020-01" db="EMBL/GenBank/DDBJ databases">
        <title>Genome analysis of Anaerocolumna sp. CBA3638.</title>
        <authorList>
            <person name="Kim J."/>
            <person name="Roh S.W."/>
        </authorList>
    </citation>
    <scope>NUCLEOTIDE SEQUENCE [LARGE SCALE GENOMIC DNA]</scope>
    <source>
        <strain evidence="9 10">CBA3638</strain>
    </source>
</reference>
<dbReference type="KEGG" id="anr:Ana3638_03605"/>
<feature type="transmembrane region" description="Helical" evidence="7">
    <location>
        <begin position="24"/>
        <end position="46"/>
    </location>
</feature>
<gene>
    <name evidence="9" type="ORF">Ana3638_03605</name>
</gene>
<evidence type="ECO:0000256" key="5">
    <source>
        <dbReference type="ARBA" id="ARBA00022989"/>
    </source>
</evidence>
<dbReference type="GO" id="GO:0004713">
    <property type="term" value="F:protein tyrosine kinase activity"/>
    <property type="evidence" value="ECO:0007669"/>
    <property type="project" value="TreeGrafter"/>
</dbReference>
<dbReference type="RefSeq" id="WP_161836815.1">
    <property type="nucleotide sequence ID" value="NZ_CP048000.1"/>
</dbReference>
<evidence type="ECO:0000256" key="1">
    <source>
        <dbReference type="ARBA" id="ARBA00004651"/>
    </source>
</evidence>
<evidence type="ECO:0000313" key="9">
    <source>
        <dbReference type="EMBL" id="QHQ59979.1"/>
    </source>
</evidence>
<proteinExistence type="inferred from homology"/>
<dbReference type="AlphaFoldDB" id="A0A6P1TIP2"/>
<dbReference type="Pfam" id="PF02706">
    <property type="entry name" value="Wzz"/>
    <property type="match status" value="1"/>
</dbReference>
<dbReference type="Proteomes" id="UP000464314">
    <property type="component" value="Chromosome"/>
</dbReference>
<evidence type="ECO:0000313" key="10">
    <source>
        <dbReference type="Proteomes" id="UP000464314"/>
    </source>
</evidence>
<comment type="similarity">
    <text evidence="2">Belongs to the CpsC/CapA family.</text>
</comment>
<dbReference type="PANTHER" id="PTHR32309:SF13">
    <property type="entry name" value="FERRIC ENTEROBACTIN TRANSPORT PROTEIN FEPE"/>
    <property type="match status" value="1"/>
</dbReference>
<evidence type="ECO:0000259" key="8">
    <source>
        <dbReference type="Pfam" id="PF02706"/>
    </source>
</evidence>